<dbReference type="Proteomes" id="UP001062165">
    <property type="component" value="Chromosome"/>
</dbReference>
<name>A0ABY6CV42_9BACT</name>
<evidence type="ECO:0008006" key="3">
    <source>
        <dbReference type="Google" id="ProtNLM"/>
    </source>
</evidence>
<dbReference type="RefSeq" id="WP_263049485.1">
    <property type="nucleotide sequence ID" value="NZ_CP106735.1"/>
</dbReference>
<protein>
    <recommendedName>
        <fullName evidence="3">Adhesin</fullName>
    </recommendedName>
</protein>
<gene>
    <name evidence="1" type="ORF">N7E81_10190</name>
</gene>
<accession>A0ABY6CV42</accession>
<dbReference type="EMBL" id="CP106735">
    <property type="protein sequence ID" value="UXX77738.1"/>
    <property type="molecule type" value="Genomic_DNA"/>
</dbReference>
<organism evidence="1 2">
    <name type="scientific">Reichenbachiella carrageenanivorans</name>
    <dbReference type="NCBI Taxonomy" id="2979869"/>
    <lineage>
        <taxon>Bacteria</taxon>
        <taxon>Pseudomonadati</taxon>
        <taxon>Bacteroidota</taxon>
        <taxon>Cytophagia</taxon>
        <taxon>Cytophagales</taxon>
        <taxon>Reichenbachiellaceae</taxon>
        <taxon>Reichenbachiella</taxon>
    </lineage>
</organism>
<evidence type="ECO:0000313" key="1">
    <source>
        <dbReference type="EMBL" id="UXX77738.1"/>
    </source>
</evidence>
<reference evidence="1" key="1">
    <citation type="submission" date="2022-10" db="EMBL/GenBank/DDBJ databases">
        <title>Comparative genomics and taxonomic characterization of three novel marine species of genus Reichenbachiella exhibiting antioxidant and polysaccharide degradation activities.</title>
        <authorList>
            <person name="Muhammad N."/>
            <person name="Lee Y.-J."/>
            <person name="Ko J."/>
            <person name="Kim S.-G."/>
        </authorList>
    </citation>
    <scope>NUCLEOTIDE SEQUENCE</scope>
    <source>
        <strain evidence="1">Wsw4-B4</strain>
    </source>
</reference>
<proteinExistence type="predicted"/>
<evidence type="ECO:0000313" key="2">
    <source>
        <dbReference type="Proteomes" id="UP001062165"/>
    </source>
</evidence>
<sequence>MSLQNRETLKNYFRKGTLPSEKSFNDLIDSLINRVDDGMSKTMDDGLMLAPMGDSEKLLSFYKSIEEKSPAWSFGIDRGDAKLNIKNRMGEQTMTLTQAGRVGVNNEDPKSELDVNGVITQRGRSGSAHTGWVPGNGEWHTIIDGLNGCHALEIVAGIGKKKTGKYALMVANALSTYGKSNSSIKIMHAYYGSRANRILLRWRGDTYNHRLELKTRANYGDGFGVQFHVSALWHDTLMDGSFQPKE</sequence>
<keyword evidence="2" id="KW-1185">Reference proteome</keyword>